<reference evidence="2" key="1">
    <citation type="journal article" date="2019" name="Int. J. Syst. Evol. Microbiol.">
        <title>The Global Catalogue of Microorganisms (GCM) 10K type strain sequencing project: providing services to taxonomists for standard genome sequencing and annotation.</title>
        <authorList>
            <consortium name="The Broad Institute Genomics Platform"/>
            <consortium name="The Broad Institute Genome Sequencing Center for Infectious Disease"/>
            <person name="Wu L."/>
            <person name="Ma J."/>
        </authorList>
    </citation>
    <scope>NUCLEOTIDE SEQUENCE [LARGE SCALE GENOMIC DNA]</scope>
    <source>
        <strain evidence="2">CGMCC 1.19032</strain>
    </source>
</reference>
<proteinExistence type="predicted"/>
<evidence type="ECO:0000313" key="2">
    <source>
        <dbReference type="Proteomes" id="UP001595969"/>
    </source>
</evidence>
<sequence length="63" mass="7583">MSERNFIEELQQLRDGEITEIIVKRDEFISFREVWLTLENREAYVGEAELEGTVVYRYVNLNK</sequence>
<dbReference type="EMBL" id="JBHSGS010000040">
    <property type="protein sequence ID" value="MFC4719555.1"/>
    <property type="molecule type" value="Genomic_DNA"/>
</dbReference>
<protein>
    <submittedName>
        <fullName evidence="1">Uncharacterized protein</fullName>
    </submittedName>
</protein>
<dbReference type="Proteomes" id="UP001595969">
    <property type="component" value="Unassembled WGS sequence"/>
</dbReference>
<organism evidence="1 2">
    <name type="scientific">Enterococcus lemanii</name>
    <dbReference type="NCBI Taxonomy" id="1159752"/>
    <lineage>
        <taxon>Bacteria</taxon>
        <taxon>Bacillati</taxon>
        <taxon>Bacillota</taxon>
        <taxon>Bacilli</taxon>
        <taxon>Lactobacillales</taxon>
        <taxon>Enterococcaceae</taxon>
        <taxon>Enterococcus</taxon>
    </lineage>
</organism>
<evidence type="ECO:0000313" key="1">
    <source>
        <dbReference type="EMBL" id="MFC4719555.1"/>
    </source>
</evidence>
<accession>A0ABV9MXK8</accession>
<dbReference type="RefSeq" id="WP_204653073.1">
    <property type="nucleotide sequence ID" value="NZ_JAFBFD010000005.1"/>
</dbReference>
<name>A0ABV9MXK8_9ENTE</name>
<gene>
    <name evidence="1" type="ORF">ACFO5I_07385</name>
</gene>
<comment type="caution">
    <text evidence="1">The sequence shown here is derived from an EMBL/GenBank/DDBJ whole genome shotgun (WGS) entry which is preliminary data.</text>
</comment>
<keyword evidence="2" id="KW-1185">Reference proteome</keyword>